<dbReference type="GeneID" id="98146262"/>
<dbReference type="Proteomes" id="UP001610432">
    <property type="component" value="Unassembled WGS sequence"/>
</dbReference>
<dbReference type="RefSeq" id="XP_070886414.1">
    <property type="nucleotide sequence ID" value="XM_071031190.1"/>
</dbReference>
<comment type="caution">
    <text evidence="2">The sequence shown here is derived from an EMBL/GenBank/DDBJ whole genome shotgun (WGS) entry which is preliminary data.</text>
</comment>
<keyword evidence="3" id="KW-1185">Reference proteome</keyword>
<name>A0ABR4LSE2_9EURO</name>
<evidence type="ECO:0000313" key="3">
    <source>
        <dbReference type="Proteomes" id="UP001610432"/>
    </source>
</evidence>
<organism evidence="2 3">
    <name type="scientific">Aspergillus lucknowensis</name>
    <dbReference type="NCBI Taxonomy" id="176173"/>
    <lineage>
        <taxon>Eukaryota</taxon>
        <taxon>Fungi</taxon>
        <taxon>Dikarya</taxon>
        <taxon>Ascomycota</taxon>
        <taxon>Pezizomycotina</taxon>
        <taxon>Eurotiomycetes</taxon>
        <taxon>Eurotiomycetidae</taxon>
        <taxon>Eurotiales</taxon>
        <taxon>Aspergillaceae</taxon>
        <taxon>Aspergillus</taxon>
        <taxon>Aspergillus subgen. Nidulantes</taxon>
    </lineage>
</organism>
<feature type="compositionally biased region" description="Basic and acidic residues" evidence="1">
    <location>
        <begin position="45"/>
        <end position="61"/>
    </location>
</feature>
<evidence type="ECO:0008006" key="4">
    <source>
        <dbReference type="Google" id="ProtNLM"/>
    </source>
</evidence>
<dbReference type="PANTHER" id="PTHR47784:SF8">
    <property type="entry name" value="ZN(II)2CYS6 TRANSCRIPTION FACTOR (EUROFUNG)"/>
    <property type="match status" value="1"/>
</dbReference>
<proteinExistence type="predicted"/>
<dbReference type="EMBL" id="JBFXLQ010000019">
    <property type="protein sequence ID" value="KAL2867435.1"/>
    <property type="molecule type" value="Genomic_DNA"/>
</dbReference>
<dbReference type="PANTHER" id="PTHR47784">
    <property type="entry name" value="STEROL UPTAKE CONTROL PROTEIN 2"/>
    <property type="match status" value="1"/>
</dbReference>
<reference evidence="2 3" key="1">
    <citation type="submission" date="2024-07" db="EMBL/GenBank/DDBJ databases">
        <title>Section-level genome sequencing and comparative genomics of Aspergillus sections Usti and Cavernicolus.</title>
        <authorList>
            <consortium name="Lawrence Berkeley National Laboratory"/>
            <person name="Nybo J.L."/>
            <person name="Vesth T.C."/>
            <person name="Theobald S."/>
            <person name="Frisvad J.C."/>
            <person name="Larsen T.O."/>
            <person name="Kjaerboelling I."/>
            <person name="Rothschild-Mancinelli K."/>
            <person name="Lyhne E.K."/>
            <person name="Kogle M.E."/>
            <person name="Barry K."/>
            <person name="Clum A."/>
            <person name="Na H."/>
            <person name="Ledsgaard L."/>
            <person name="Lin J."/>
            <person name="Lipzen A."/>
            <person name="Kuo A."/>
            <person name="Riley R."/>
            <person name="Mondo S."/>
            <person name="Labutti K."/>
            <person name="Haridas S."/>
            <person name="Pangalinan J."/>
            <person name="Salamov A.A."/>
            <person name="Simmons B.A."/>
            <person name="Magnuson J.K."/>
            <person name="Chen J."/>
            <person name="Drula E."/>
            <person name="Henrissat B."/>
            <person name="Wiebenga A."/>
            <person name="Lubbers R.J."/>
            <person name="Gomes A.C."/>
            <person name="Macurrencykelacurrency M.R."/>
            <person name="Stajich J."/>
            <person name="Grigoriev I.V."/>
            <person name="Mortensen U.H."/>
            <person name="De Vries R.P."/>
            <person name="Baker S.E."/>
            <person name="Andersen M.R."/>
        </authorList>
    </citation>
    <scope>NUCLEOTIDE SEQUENCE [LARGE SCALE GENOMIC DNA]</scope>
    <source>
        <strain evidence="2 3">CBS 449.75</strain>
    </source>
</reference>
<feature type="region of interest" description="Disordered" evidence="1">
    <location>
        <begin position="43"/>
        <end position="147"/>
    </location>
</feature>
<evidence type="ECO:0000313" key="2">
    <source>
        <dbReference type="EMBL" id="KAL2867435.1"/>
    </source>
</evidence>
<protein>
    <recommendedName>
        <fullName evidence="4">Zn(2)-C6 fungal-type domain-containing protein</fullName>
    </recommendedName>
</protein>
<feature type="compositionally biased region" description="Low complexity" evidence="1">
    <location>
        <begin position="66"/>
        <end position="85"/>
    </location>
</feature>
<feature type="compositionally biased region" description="Basic and acidic residues" evidence="1">
    <location>
        <begin position="110"/>
        <end position="124"/>
    </location>
</feature>
<evidence type="ECO:0000256" key="1">
    <source>
        <dbReference type="SAM" id="MobiDB-lite"/>
    </source>
</evidence>
<dbReference type="InterPro" id="IPR053157">
    <property type="entry name" value="Sterol_Uptake_Regulator"/>
</dbReference>
<feature type="compositionally biased region" description="Low complexity" evidence="1">
    <location>
        <begin position="92"/>
        <end position="102"/>
    </location>
</feature>
<gene>
    <name evidence="2" type="ORF">BJX67DRAFT_372047</name>
</gene>
<sequence>MPVHRRRLRRSLLECARCAQGQMDCSMARPRCDECKSQRLSGRYADQRPSKPRTRPFDSRSRRPQPSLTSESSLSSLSSLSSRSSPSPPSSSAPAAPSAAARPPSPPTESKGKDEGKDEGKDDGDGLLNNWKKTTELSLSPSKSKDRSWQSLIRRLTPSCPALHHSTLALSAIQLAASSDTSSDTSTADRKHHTLAARRHYNQAIDTFPVPDDTPSVSKCNAAFSTASLLFLCDLASSTLDAEDWQSSPPSDTTTAEDDAKAPSLQRLLKLFRTIRGLVPSPAVLDKAENGELKALFTHGDPYHQLPSTYTLTILSMRNLNTATTKSDPSHEAPVYEETIKHLDKSLEMLSKGGEPTMIALRWMFRVPSRYLDLVEERQPLALIIFAHYCAVLHHLRDRWWMDDLGARLVKEISQLLDPSRICSILWASDIVGI</sequence>
<accession>A0ABR4LSE2</accession>